<evidence type="ECO:0000313" key="2">
    <source>
        <dbReference type="Proteomes" id="UP000838756"/>
    </source>
</evidence>
<evidence type="ECO:0000313" key="1">
    <source>
        <dbReference type="EMBL" id="CAH2208654.1"/>
    </source>
</evidence>
<reference evidence="1" key="1">
    <citation type="submission" date="2022-03" db="EMBL/GenBank/DDBJ databases">
        <authorList>
            <person name="Lindestad O."/>
        </authorList>
    </citation>
    <scope>NUCLEOTIDE SEQUENCE</scope>
</reference>
<sequence length="71" mass="7952">MRSRLRPAQNLYNIRSRVLPVVLTPAVSQRRPSPPMSFSCLQADLHIYELPAVITVGAPAIPPRLICYLLL</sequence>
<name>A0A8S4QFB2_9NEOP</name>
<protein>
    <submittedName>
        <fullName evidence="1">Jg22678 protein</fullName>
    </submittedName>
</protein>
<accession>A0A8S4QFB2</accession>
<dbReference type="Proteomes" id="UP000838756">
    <property type="component" value="Unassembled WGS sequence"/>
</dbReference>
<keyword evidence="2" id="KW-1185">Reference proteome</keyword>
<comment type="caution">
    <text evidence="1">The sequence shown here is derived from an EMBL/GenBank/DDBJ whole genome shotgun (WGS) entry which is preliminary data.</text>
</comment>
<dbReference type="AlphaFoldDB" id="A0A8S4QFB2"/>
<dbReference type="EMBL" id="CAKXAJ010004203">
    <property type="protein sequence ID" value="CAH2208654.1"/>
    <property type="molecule type" value="Genomic_DNA"/>
</dbReference>
<proteinExistence type="predicted"/>
<organism evidence="1 2">
    <name type="scientific">Pararge aegeria aegeria</name>
    <dbReference type="NCBI Taxonomy" id="348720"/>
    <lineage>
        <taxon>Eukaryota</taxon>
        <taxon>Metazoa</taxon>
        <taxon>Ecdysozoa</taxon>
        <taxon>Arthropoda</taxon>
        <taxon>Hexapoda</taxon>
        <taxon>Insecta</taxon>
        <taxon>Pterygota</taxon>
        <taxon>Neoptera</taxon>
        <taxon>Endopterygota</taxon>
        <taxon>Lepidoptera</taxon>
        <taxon>Glossata</taxon>
        <taxon>Ditrysia</taxon>
        <taxon>Papilionoidea</taxon>
        <taxon>Nymphalidae</taxon>
        <taxon>Satyrinae</taxon>
        <taxon>Satyrini</taxon>
        <taxon>Parargina</taxon>
        <taxon>Pararge</taxon>
    </lineage>
</organism>
<gene>
    <name evidence="1" type="primary">jg22678</name>
    <name evidence="1" type="ORF">PAEG_LOCUS1215</name>
</gene>